<name>A0A1M7RVJ5_9BACT</name>
<organism evidence="2 3">
    <name type="scientific">Desulfovibrio litoralis DSM 11393</name>
    <dbReference type="NCBI Taxonomy" id="1121455"/>
    <lineage>
        <taxon>Bacteria</taxon>
        <taxon>Pseudomonadati</taxon>
        <taxon>Thermodesulfobacteriota</taxon>
        <taxon>Desulfovibrionia</taxon>
        <taxon>Desulfovibrionales</taxon>
        <taxon>Desulfovibrionaceae</taxon>
        <taxon>Desulfovibrio</taxon>
    </lineage>
</organism>
<gene>
    <name evidence="2" type="ORF">SAMN02745728_00211</name>
</gene>
<dbReference type="RefSeq" id="WP_072695610.1">
    <property type="nucleotide sequence ID" value="NZ_FRDI01000002.1"/>
</dbReference>
<protein>
    <recommendedName>
        <fullName evidence="1">DUF7000 domain-containing protein</fullName>
    </recommendedName>
</protein>
<proteinExistence type="predicted"/>
<reference evidence="2 3" key="1">
    <citation type="submission" date="2016-12" db="EMBL/GenBank/DDBJ databases">
        <authorList>
            <person name="Song W.-J."/>
            <person name="Kurnit D.M."/>
        </authorList>
    </citation>
    <scope>NUCLEOTIDE SEQUENCE [LARGE SCALE GENOMIC DNA]</scope>
    <source>
        <strain evidence="2 3">DSM 11393</strain>
    </source>
</reference>
<keyword evidence="3" id="KW-1185">Reference proteome</keyword>
<dbReference type="EMBL" id="FRDI01000002">
    <property type="protein sequence ID" value="SHN50166.1"/>
    <property type="molecule type" value="Genomic_DNA"/>
</dbReference>
<evidence type="ECO:0000313" key="2">
    <source>
        <dbReference type="EMBL" id="SHN50166.1"/>
    </source>
</evidence>
<evidence type="ECO:0000259" key="1">
    <source>
        <dbReference type="Pfam" id="PF22526"/>
    </source>
</evidence>
<dbReference type="InterPro" id="IPR054269">
    <property type="entry name" value="DUF7000"/>
</dbReference>
<dbReference type="STRING" id="1121455.SAMN02745728_00211"/>
<dbReference type="AlphaFoldDB" id="A0A1M7RVJ5"/>
<dbReference type="Proteomes" id="UP000186469">
    <property type="component" value="Unassembled WGS sequence"/>
</dbReference>
<feature type="domain" description="DUF7000" evidence="1">
    <location>
        <begin position="7"/>
        <end position="158"/>
    </location>
</feature>
<dbReference type="Pfam" id="PF22526">
    <property type="entry name" value="DUF7000"/>
    <property type="match status" value="1"/>
</dbReference>
<evidence type="ECO:0000313" key="3">
    <source>
        <dbReference type="Proteomes" id="UP000186469"/>
    </source>
</evidence>
<dbReference type="OrthoDB" id="9816011at2"/>
<accession>A0A1M7RVJ5</accession>
<sequence length="165" mass="19830">MTNKTTNDYILIYKSLLKNGEIQITYKLLLKYMMELKTDCEKTFVDQYSFGNLSPGYMDFSYFPFFNEFLRNEKLRFGIVLNHQKMRFELWLMGQNAQIQKKYWNLLKDTKWNKGVLTMPQYSILECVLCEKPDFNNSVQINIEIKKKLILISEELIIYIKKLCK</sequence>